<evidence type="ECO:0000256" key="5">
    <source>
        <dbReference type="ARBA" id="ARBA00022723"/>
    </source>
</evidence>
<keyword evidence="5 11" id="KW-0479">Metal-binding</keyword>
<dbReference type="AlphaFoldDB" id="A0AAV1AHR1"/>
<accession>A0AAV1AHR1</accession>
<dbReference type="InterPro" id="IPR011051">
    <property type="entry name" value="RmlC_Cupin_sf"/>
</dbReference>
<evidence type="ECO:0000256" key="14">
    <source>
        <dbReference type="RuleBase" id="RU366015"/>
    </source>
</evidence>
<evidence type="ECO:0000256" key="7">
    <source>
        <dbReference type="ARBA" id="ARBA00023157"/>
    </source>
</evidence>
<keyword evidence="6 14" id="KW-0732">Signal</keyword>
<dbReference type="InterPro" id="IPR006045">
    <property type="entry name" value="Cupin_1"/>
</dbReference>
<feature type="binding site" evidence="12">
    <location>
        <position position="105"/>
    </location>
    <ligand>
        <name>Mn(2+)</name>
        <dbReference type="ChEBI" id="CHEBI:29035"/>
    </ligand>
</feature>
<evidence type="ECO:0000256" key="3">
    <source>
        <dbReference type="ARBA" id="ARBA00022523"/>
    </source>
</evidence>
<evidence type="ECO:0000256" key="10">
    <source>
        <dbReference type="ARBA" id="ARBA00023211"/>
    </source>
</evidence>
<evidence type="ECO:0000256" key="4">
    <source>
        <dbReference type="ARBA" id="ARBA00022525"/>
    </source>
</evidence>
<evidence type="ECO:0000256" key="6">
    <source>
        <dbReference type="ARBA" id="ARBA00022729"/>
    </source>
</evidence>
<feature type="binding site" evidence="12">
    <location>
        <position position="112"/>
    </location>
    <ligand>
        <name>Mn(2+)</name>
        <dbReference type="ChEBI" id="CHEBI:29035"/>
    </ligand>
</feature>
<feature type="binding site" evidence="11">
    <location>
        <position position="107"/>
    </location>
    <ligand>
        <name>oxalate</name>
        <dbReference type="ChEBI" id="CHEBI:30623"/>
    </ligand>
</feature>
<reference evidence="16 17" key="1">
    <citation type="submission" date="2023-01" db="EMBL/GenBank/DDBJ databases">
        <authorList>
            <person name="Kreplak J."/>
        </authorList>
    </citation>
    <scope>NUCLEOTIDE SEQUENCE [LARGE SCALE GENOMIC DNA]</scope>
</reference>
<evidence type="ECO:0000256" key="12">
    <source>
        <dbReference type="PIRSR" id="PIRSR601929-2"/>
    </source>
</evidence>
<keyword evidence="10 11" id="KW-0464">Manganese</keyword>
<comment type="subcellular location">
    <subcellularLocation>
        <location evidence="1 14">Secreted</location>
        <location evidence="1 14">Extracellular space</location>
        <location evidence="1 14">Apoplast</location>
    </subcellularLocation>
</comment>
<feature type="chain" id="PRO_5043098897" description="Germin-like protein" evidence="14">
    <location>
        <begin position="25"/>
        <end position="212"/>
    </location>
</feature>
<evidence type="ECO:0000256" key="11">
    <source>
        <dbReference type="PIRSR" id="PIRSR601929-1"/>
    </source>
</evidence>
<feature type="binding site" evidence="11">
    <location>
        <position position="112"/>
    </location>
    <ligand>
        <name>oxalate</name>
        <dbReference type="ChEBI" id="CHEBI:30623"/>
    </ligand>
</feature>
<protein>
    <recommendedName>
        <fullName evidence="14">Germin-like protein</fullName>
    </recommendedName>
</protein>
<dbReference type="Proteomes" id="UP001157006">
    <property type="component" value="Chromosome 4"/>
</dbReference>
<dbReference type="PANTHER" id="PTHR31238">
    <property type="entry name" value="GERMIN-LIKE PROTEIN SUBFAMILY 3 MEMBER 3"/>
    <property type="match status" value="1"/>
</dbReference>
<evidence type="ECO:0000256" key="8">
    <source>
        <dbReference type="ARBA" id="ARBA00023170"/>
    </source>
</evidence>
<keyword evidence="7 13" id="KW-1015">Disulfide bond</keyword>
<dbReference type="SMART" id="SM00835">
    <property type="entry name" value="Cupin_1"/>
    <property type="match status" value="1"/>
</dbReference>
<dbReference type="CDD" id="cd02241">
    <property type="entry name" value="cupin_OxOx"/>
    <property type="match status" value="1"/>
</dbReference>
<dbReference type="SUPFAM" id="SSF51182">
    <property type="entry name" value="RmlC-like cupins"/>
    <property type="match status" value="1"/>
</dbReference>
<dbReference type="InterPro" id="IPR001929">
    <property type="entry name" value="Germin"/>
</dbReference>
<dbReference type="GO" id="GO:0030145">
    <property type="term" value="F:manganese ion binding"/>
    <property type="evidence" value="ECO:0007669"/>
    <property type="project" value="UniProtKB-UniRule"/>
</dbReference>
<feature type="signal peptide" evidence="14">
    <location>
        <begin position="1"/>
        <end position="24"/>
    </location>
</feature>
<evidence type="ECO:0000256" key="13">
    <source>
        <dbReference type="PIRSR" id="PIRSR601929-3"/>
    </source>
</evidence>
<evidence type="ECO:0000313" key="16">
    <source>
        <dbReference type="EMBL" id="CAI8607892.1"/>
    </source>
</evidence>
<evidence type="ECO:0000313" key="17">
    <source>
        <dbReference type="Proteomes" id="UP001157006"/>
    </source>
</evidence>
<organism evidence="16 17">
    <name type="scientific">Vicia faba</name>
    <name type="common">Broad bean</name>
    <name type="synonym">Faba vulgaris</name>
    <dbReference type="NCBI Taxonomy" id="3906"/>
    <lineage>
        <taxon>Eukaryota</taxon>
        <taxon>Viridiplantae</taxon>
        <taxon>Streptophyta</taxon>
        <taxon>Embryophyta</taxon>
        <taxon>Tracheophyta</taxon>
        <taxon>Spermatophyta</taxon>
        <taxon>Magnoliopsida</taxon>
        <taxon>eudicotyledons</taxon>
        <taxon>Gunneridae</taxon>
        <taxon>Pentapetalae</taxon>
        <taxon>rosids</taxon>
        <taxon>fabids</taxon>
        <taxon>Fabales</taxon>
        <taxon>Fabaceae</taxon>
        <taxon>Papilionoideae</taxon>
        <taxon>50 kb inversion clade</taxon>
        <taxon>NPAAA clade</taxon>
        <taxon>Hologalegina</taxon>
        <taxon>IRL clade</taxon>
        <taxon>Fabeae</taxon>
        <taxon>Vicia</taxon>
    </lineage>
</organism>
<comment type="similarity">
    <text evidence="2 14">Belongs to the germin family.</text>
</comment>
<evidence type="ECO:0000256" key="1">
    <source>
        <dbReference type="ARBA" id="ARBA00004271"/>
    </source>
</evidence>
<dbReference type="Pfam" id="PF00190">
    <property type="entry name" value="Cupin_1"/>
    <property type="match status" value="1"/>
</dbReference>
<dbReference type="PROSITE" id="PS00725">
    <property type="entry name" value="GERMIN"/>
    <property type="match status" value="1"/>
</dbReference>
<sequence>MNTLHIIFFIFAFLSSYTFHTISSANDFCVADLSLPQTLSGYSCKPEANVTVDDFVFSGLVEGKPIAPFNSGLTAATVANLPGLNGLDIAAARVDMGINGTVPIHSHPDASELLIIVEGEVTVGFITPQKAYVKTVKPSDVIVIPKGLLHFVINSGAGKAVIFGALSSSSPSVHVADYLLFGNDLSTSVIAQTTLLDVSQIEKLKAAFGGSG</sequence>
<evidence type="ECO:0000256" key="9">
    <source>
        <dbReference type="ARBA" id="ARBA00023180"/>
    </source>
</evidence>
<keyword evidence="4 14" id="KW-0964">Secreted</keyword>
<dbReference type="PRINTS" id="PR00325">
    <property type="entry name" value="GERMIN"/>
</dbReference>
<dbReference type="FunFam" id="2.60.120.10:FF:000047">
    <property type="entry name" value="Auxin-binding protein ABP19a"/>
    <property type="match status" value="1"/>
</dbReference>
<keyword evidence="9" id="KW-0325">Glycoprotein</keyword>
<dbReference type="InterPro" id="IPR019780">
    <property type="entry name" value="Germin_Mn-BS"/>
</dbReference>
<dbReference type="Gene3D" id="2.60.120.10">
    <property type="entry name" value="Jelly Rolls"/>
    <property type="match status" value="1"/>
</dbReference>
<keyword evidence="3 14" id="KW-0052">Apoplast</keyword>
<feature type="disulfide bond" evidence="13">
    <location>
        <begin position="29"/>
        <end position="44"/>
    </location>
</feature>
<feature type="binding site" evidence="12">
    <location>
        <position position="150"/>
    </location>
    <ligand>
        <name>Mn(2+)</name>
        <dbReference type="ChEBI" id="CHEBI:29035"/>
    </ligand>
</feature>
<gene>
    <name evidence="16" type="ORF">VFH_IV059360</name>
</gene>
<dbReference type="EMBL" id="OX451739">
    <property type="protein sequence ID" value="CAI8607892.1"/>
    <property type="molecule type" value="Genomic_DNA"/>
</dbReference>
<feature type="binding site" evidence="12">
    <location>
        <position position="107"/>
    </location>
    <ligand>
        <name>Mn(2+)</name>
        <dbReference type="ChEBI" id="CHEBI:29035"/>
    </ligand>
</feature>
<keyword evidence="8" id="KW-0675">Receptor</keyword>
<feature type="domain" description="Cupin type-1" evidence="15">
    <location>
        <begin position="58"/>
        <end position="202"/>
    </location>
</feature>
<proteinExistence type="inferred from homology"/>
<dbReference type="InterPro" id="IPR014710">
    <property type="entry name" value="RmlC-like_jellyroll"/>
</dbReference>
<name>A0AAV1AHR1_VICFA</name>
<dbReference type="GO" id="GO:0048046">
    <property type="term" value="C:apoplast"/>
    <property type="evidence" value="ECO:0007669"/>
    <property type="project" value="UniProtKB-SubCell"/>
</dbReference>
<evidence type="ECO:0000259" key="15">
    <source>
        <dbReference type="SMART" id="SM00835"/>
    </source>
</evidence>
<keyword evidence="17" id="KW-1185">Reference proteome</keyword>
<evidence type="ECO:0000256" key="2">
    <source>
        <dbReference type="ARBA" id="ARBA00007456"/>
    </source>
</evidence>